<dbReference type="Pfam" id="PF00534">
    <property type="entry name" value="Glycos_transf_1"/>
    <property type="match status" value="1"/>
</dbReference>
<reference evidence="3 4" key="1">
    <citation type="submission" date="2018-02" db="EMBL/GenBank/DDBJ databases">
        <title>novel marine gammaproteobacteria from coastal saline agro ecosystem.</title>
        <authorList>
            <person name="Krishnan R."/>
            <person name="Ramesh Kumar N."/>
        </authorList>
    </citation>
    <scope>NUCLEOTIDE SEQUENCE [LARGE SCALE GENOMIC DNA]</scope>
    <source>
        <strain evidence="3 4">228</strain>
    </source>
</reference>
<dbReference type="OrthoDB" id="9802525at2"/>
<dbReference type="PANTHER" id="PTHR12526">
    <property type="entry name" value="GLYCOSYLTRANSFERASE"/>
    <property type="match status" value="1"/>
</dbReference>
<organism evidence="3 4">
    <name type="scientific">Proteobacteria bacterium 228</name>
    <dbReference type="NCBI Taxonomy" id="2083153"/>
    <lineage>
        <taxon>Bacteria</taxon>
        <taxon>Pseudomonadati</taxon>
        <taxon>Pseudomonadota</taxon>
    </lineage>
</organism>
<dbReference type="AlphaFoldDB" id="A0A2S5KRZ4"/>
<proteinExistence type="predicted"/>
<dbReference type="EMBL" id="PRLP01000032">
    <property type="protein sequence ID" value="PPC77528.1"/>
    <property type="molecule type" value="Genomic_DNA"/>
</dbReference>
<accession>A0A2S5KRZ4</accession>
<evidence type="ECO:0000259" key="2">
    <source>
        <dbReference type="Pfam" id="PF00534"/>
    </source>
</evidence>
<comment type="caution">
    <text evidence="3">The sequence shown here is derived from an EMBL/GenBank/DDBJ whole genome shotgun (WGS) entry which is preliminary data.</text>
</comment>
<name>A0A2S5KRZ4_9PROT</name>
<dbReference type="Gene3D" id="3.40.50.2000">
    <property type="entry name" value="Glycogen Phosphorylase B"/>
    <property type="match status" value="2"/>
</dbReference>
<dbReference type="CDD" id="cd03801">
    <property type="entry name" value="GT4_PimA-like"/>
    <property type="match status" value="1"/>
</dbReference>
<evidence type="ECO:0000313" key="4">
    <source>
        <dbReference type="Proteomes" id="UP000238196"/>
    </source>
</evidence>
<dbReference type="PANTHER" id="PTHR12526:SF636">
    <property type="entry name" value="BLL3647 PROTEIN"/>
    <property type="match status" value="1"/>
</dbReference>
<dbReference type="GO" id="GO:0016757">
    <property type="term" value="F:glycosyltransferase activity"/>
    <property type="evidence" value="ECO:0007669"/>
    <property type="project" value="InterPro"/>
</dbReference>
<protein>
    <submittedName>
        <fullName evidence="3">Colanic acid biosynthesis glycosyltransferase WcaL</fullName>
    </submittedName>
</protein>
<gene>
    <name evidence="3" type="ORF">C4K68_10020</name>
</gene>
<evidence type="ECO:0000313" key="3">
    <source>
        <dbReference type="EMBL" id="PPC77528.1"/>
    </source>
</evidence>
<dbReference type="InterPro" id="IPR001296">
    <property type="entry name" value="Glyco_trans_1"/>
</dbReference>
<dbReference type="SUPFAM" id="SSF53756">
    <property type="entry name" value="UDP-Glycosyltransferase/glycogen phosphorylase"/>
    <property type="match status" value="1"/>
</dbReference>
<feature type="region of interest" description="Disordered" evidence="1">
    <location>
        <begin position="1"/>
        <end position="20"/>
    </location>
</feature>
<dbReference type="Proteomes" id="UP000238196">
    <property type="component" value="Unassembled WGS sequence"/>
</dbReference>
<evidence type="ECO:0000256" key="1">
    <source>
        <dbReference type="SAM" id="MobiDB-lite"/>
    </source>
</evidence>
<feature type="domain" description="Glycosyl transferase family 1" evidence="2">
    <location>
        <begin position="257"/>
        <end position="418"/>
    </location>
</feature>
<sequence length="462" mass="51236">MCSQAPSAVEEHSLETPSDSAAAAGAAEYRPVGNNIALILKGYPRLSETFIAQEIRALEQRGLNILLVSLRHPTDKRTHPIHDEIRAPVLYLPEYLYQEPWRVCKGLVKSVRLPGFASAVRAFLRDLYRDRSPNRVRRFGQALVLAAELPQQYRQLYAHFIHTPASVTRYTALLCQLPWSASAHAKDIWTLEPWELREKLADLEWIATCTGANHAYLQSLSQHPDKVRLVYHGLDFSRFDTPAVSHSDHDGRAASAPVTLVSVGRAVPKKGYDVLLQALSQLPAGLHWRFLHIGGGSELDKLKAQAQQLGIAERIEWRGALPQKEVLEAYRQADLFVLASRITADGDRDGLPNVLMEAQSQRLACLATDISGIPELIIDEQTGLLVPQQDATALTQALQRLITTPQLRLQLGEAGYQRVRQVFTMARGIDQLMGLFQQGTAHPADDFTKPGNTAADACSCCE</sequence>